<dbReference type="GeneID" id="54552455"/>
<dbReference type="AlphaFoldDB" id="A0A6A6J6P3"/>
<accession>A0A6A6J6P3</accession>
<dbReference type="Gene3D" id="3.90.245.10">
    <property type="entry name" value="Ribonucleoside hydrolase-like"/>
    <property type="match status" value="1"/>
</dbReference>
<sequence>MPVPNVLVVTDIGNDYDDMMALLILGYYHRQKKINLKGIIVTLHPVTERARVTYGLLRNCMGIKDVPVAEGTTGTDNEREDAEWTKIALNAEFSAEPRTGFKNYLELAAEVLTEAKRKREKIRLLSIASIRDIWAIVQQNPSLFKQVVSEIHIQAGCKIVDVGDTYMGKKIEKKKLVANDEARNNSDDLVAANNFYDFIQKNKISCSVYEKQAAFVSGCKKDIFDPEHASKAMKKVATYIYAIHDIQKKVYYKDACKPIAQRRLPWCDEKWFLDYMCKDLPKELVEKKDVDIERLLPYTLVTPYDPIAALGCIEEVAGMALKLPKARYEDVDGSGHQMFYVGSNVSKEAGHLIAEEIRRHMRLALTM</sequence>
<dbReference type="SUPFAM" id="SSF53590">
    <property type="entry name" value="Nucleoside hydrolase"/>
    <property type="match status" value="1"/>
</dbReference>
<dbReference type="OrthoDB" id="2564527at2759"/>
<evidence type="ECO:0008006" key="3">
    <source>
        <dbReference type="Google" id="ProtNLM"/>
    </source>
</evidence>
<evidence type="ECO:0000313" key="2">
    <source>
        <dbReference type="Proteomes" id="UP000800097"/>
    </source>
</evidence>
<evidence type="ECO:0000313" key="1">
    <source>
        <dbReference type="EMBL" id="KAF2272250.1"/>
    </source>
</evidence>
<dbReference type="EMBL" id="ML986524">
    <property type="protein sequence ID" value="KAF2272250.1"/>
    <property type="molecule type" value="Genomic_DNA"/>
</dbReference>
<dbReference type="InterPro" id="IPR036452">
    <property type="entry name" value="Ribo_hydro-like"/>
</dbReference>
<name>A0A6A6J6P3_WESOR</name>
<dbReference type="Proteomes" id="UP000800097">
    <property type="component" value="Unassembled WGS sequence"/>
</dbReference>
<proteinExistence type="predicted"/>
<protein>
    <recommendedName>
        <fullName evidence="3">Inosine/uridine-preferring nucleoside hydrolase domain-containing protein</fullName>
    </recommendedName>
</protein>
<keyword evidence="2" id="KW-1185">Reference proteome</keyword>
<dbReference type="GO" id="GO:0016799">
    <property type="term" value="F:hydrolase activity, hydrolyzing N-glycosyl compounds"/>
    <property type="evidence" value="ECO:0007669"/>
    <property type="project" value="InterPro"/>
</dbReference>
<dbReference type="RefSeq" id="XP_033649789.1">
    <property type="nucleotide sequence ID" value="XM_033799280.1"/>
</dbReference>
<organism evidence="1 2">
    <name type="scientific">Westerdykella ornata</name>
    <dbReference type="NCBI Taxonomy" id="318751"/>
    <lineage>
        <taxon>Eukaryota</taxon>
        <taxon>Fungi</taxon>
        <taxon>Dikarya</taxon>
        <taxon>Ascomycota</taxon>
        <taxon>Pezizomycotina</taxon>
        <taxon>Dothideomycetes</taxon>
        <taxon>Pleosporomycetidae</taxon>
        <taxon>Pleosporales</taxon>
        <taxon>Sporormiaceae</taxon>
        <taxon>Westerdykella</taxon>
    </lineage>
</organism>
<gene>
    <name evidence="1" type="ORF">EI97DRAFT_437136</name>
</gene>
<reference evidence="1" key="1">
    <citation type="journal article" date="2020" name="Stud. Mycol.">
        <title>101 Dothideomycetes genomes: a test case for predicting lifestyles and emergence of pathogens.</title>
        <authorList>
            <person name="Haridas S."/>
            <person name="Albert R."/>
            <person name="Binder M."/>
            <person name="Bloem J."/>
            <person name="Labutti K."/>
            <person name="Salamov A."/>
            <person name="Andreopoulos B."/>
            <person name="Baker S."/>
            <person name="Barry K."/>
            <person name="Bills G."/>
            <person name="Bluhm B."/>
            <person name="Cannon C."/>
            <person name="Castanera R."/>
            <person name="Culley D."/>
            <person name="Daum C."/>
            <person name="Ezra D."/>
            <person name="Gonzalez J."/>
            <person name="Henrissat B."/>
            <person name="Kuo A."/>
            <person name="Liang C."/>
            <person name="Lipzen A."/>
            <person name="Lutzoni F."/>
            <person name="Magnuson J."/>
            <person name="Mondo S."/>
            <person name="Nolan M."/>
            <person name="Ohm R."/>
            <person name="Pangilinan J."/>
            <person name="Park H.-J."/>
            <person name="Ramirez L."/>
            <person name="Alfaro M."/>
            <person name="Sun H."/>
            <person name="Tritt A."/>
            <person name="Yoshinaga Y."/>
            <person name="Zwiers L.-H."/>
            <person name="Turgeon B."/>
            <person name="Goodwin S."/>
            <person name="Spatafora J."/>
            <person name="Crous P."/>
            <person name="Grigoriev I."/>
        </authorList>
    </citation>
    <scope>NUCLEOTIDE SEQUENCE</scope>
    <source>
        <strain evidence="1">CBS 379.55</strain>
    </source>
</reference>